<dbReference type="Gene3D" id="3.40.50.410">
    <property type="entry name" value="von Willebrand factor, type A domain"/>
    <property type="match status" value="1"/>
</dbReference>
<dbReference type="EMBL" id="SJPW01000004">
    <property type="protein sequence ID" value="TWU54876.1"/>
    <property type="molecule type" value="Genomic_DNA"/>
</dbReference>
<dbReference type="SUPFAM" id="SSF53300">
    <property type="entry name" value="vWA-like"/>
    <property type="match status" value="1"/>
</dbReference>
<accession>A0A5C6F4B8</accession>
<keyword evidence="3" id="KW-1185">Reference proteome</keyword>
<dbReference type="AlphaFoldDB" id="A0A5C6F4B8"/>
<organism evidence="2 3">
    <name type="scientific">Rubripirellula tenax</name>
    <dbReference type="NCBI Taxonomy" id="2528015"/>
    <lineage>
        <taxon>Bacteria</taxon>
        <taxon>Pseudomonadati</taxon>
        <taxon>Planctomycetota</taxon>
        <taxon>Planctomycetia</taxon>
        <taxon>Pirellulales</taxon>
        <taxon>Pirellulaceae</taxon>
        <taxon>Rubripirellula</taxon>
    </lineage>
</organism>
<dbReference type="PANTHER" id="PTHR33608:SF7">
    <property type="entry name" value="DUF58 DOMAIN-CONTAINING PROTEIN"/>
    <property type="match status" value="1"/>
</dbReference>
<evidence type="ECO:0000313" key="3">
    <source>
        <dbReference type="Proteomes" id="UP000318288"/>
    </source>
</evidence>
<proteinExistence type="predicted"/>
<dbReference type="InterPro" id="IPR036465">
    <property type="entry name" value="vWFA_dom_sf"/>
</dbReference>
<evidence type="ECO:0000313" key="2">
    <source>
        <dbReference type="EMBL" id="TWU54876.1"/>
    </source>
</evidence>
<reference evidence="2 3" key="1">
    <citation type="submission" date="2019-02" db="EMBL/GenBank/DDBJ databases">
        <title>Deep-cultivation of Planctomycetes and their phenomic and genomic characterization uncovers novel biology.</title>
        <authorList>
            <person name="Wiegand S."/>
            <person name="Jogler M."/>
            <person name="Boedeker C."/>
            <person name="Pinto D."/>
            <person name="Vollmers J."/>
            <person name="Rivas-Marin E."/>
            <person name="Kohn T."/>
            <person name="Peeters S.H."/>
            <person name="Heuer A."/>
            <person name="Rast P."/>
            <person name="Oberbeckmann S."/>
            <person name="Bunk B."/>
            <person name="Jeske O."/>
            <person name="Meyerdierks A."/>
            <person name="Storesund J.E."/>
            <person name="Kallscheuer N."/>
            <person name="Luecker S."/>
            <person name="Lage O.M."/>
            <person name="Pohl T."/>
            <person name="Merkel B.J."/>
            <person name="Hornburger P."/>
            <person name="Mueller R.-W."/>
            <person name="Bruemmer F."/>
            <person name="Labrenz M."/>
            <person name="Spormann A.M."/>
            <person name="Op Den Camp H."/>
            <person name="Overmann J."/>
            <person name="Amann R."/>
            <person name="Jetten M.S.M."/>
            <person name="Mascher T."/>
            <person name="Medema M.H."/>
            <person name="Devos D.P."/>
            <person name="Kaster A.-K."/>
            <person name="Ovreas L."/>
            <person name="Rohde M."/>
            <person name="Galperin M.Y."/>
            <person name="Jogler C."/>
        </authorList>
    </citation>
    <scope>NUCLEOTIDE SEQUENCE [LARGE SCALE GENOMIC DNA]</scope>
    <source>
        <strain evidence="2 3">Poly51</strain>
    </source>
</reference>
<gene>
    <name evidence="2" type="ORF">Poly51_35980</name>
</gene>
<dbReference type="PANTHER" id="PTHR33608">
    <property type="entry name" value="BLL2464 PROTEIN"/>
    <property type="match status" value="1"/>
</dbReference>
<dbReference type="Pfam" id="PF01882">
    <property type="entry name" value="DUF58"/>
    <property type="match status" value="1"/>
</dbReference>
<feature type="domain" description="DUF58" evidence="1">
    <location>
        <begin position="79"/>
        <end position="298"/>
    </location>
</feature>
<name>A0A5C6F4B8_9BACT</name>
<comment type="caution">
    <text evidence="2">The sequence shown here is derived from an EMBL/GenBank/DDBJ whole genome shotgun (WGS) entry which is preliminary data.</text>
</comment>
<sequence length="345" mass="38120">MLTIDAMFQKSTETIRRWFSRSQGRPDSMDPVFGSALPLSENPLAALGQLEMISRRMADGLLSGKHRSTHRGGCTDFTEHRPYSNGDDVRMIDWRMHAKNDRYHIKQYEDETNLKAILAVDASGSMSYSGKQRNGANAASKFDIARTVASCLARIMVRQRDAVGLAIIGETISNTLPPRCRPETIIQLNEALAVAKLQGRSNLGACLTETAARNRSRGMLILLSDCLCSLPDLKKGLLAWAQAGHDVIVVEVLAADEIDFSFRGSMILENLEQPGQKLDIDPGNVRHAYLERMQKHRAALRNTVTSCRGELISIRNDESIGDVLKRFLQRRASSAGGASAGRARR</sequence>
<evidence type="ECO:0000259" key="1">
    <source>
        <dbReference type="Pfam" id="PF01882"/>
    </source>
</evidence>
<dbReference type="InterPro" id="IPR002881">
    <property type="entry name" value="DUF58"/>
</dbReference>
<protein>
    <recommendedName>
        <fullName evidence="1">DUF58 domain-containing protein</fullName>
    </recommendedName>
</protein>
<dbReference type="Proteomes" id="UP000318288">
    <property type="component" value="Unassembled WGS sequence"/>
</dbReference>